<protein>
    <submittedName>
        <fullName evidence="2">NBS-LRR protein</fullName>
    </submittedName>
</protein>
<evidence type="ECO:0000256" key="1">
    <source>
        <dbReference type="SAM" id="MobiDB-lite"/>
    </source>
</evidence>
<accession>A0A2K3M7U8</accession>
<proteinExistence type="predicted"/>
<dbReference type="ExpressionAtlas" id="A0A2K3M7U8">
    <property type="expression patterns" value="baseline"/>
</dbReference>
<sequence>MSTISEPKNEPDGIKISVENGTTSANAKTITSSTHSKSVSSSSGLSTTSKSETSSPIKMKQTTEAMHKLVENVPDLEIPSLALLPTNSEELMDQQSKDKKCLVNSQHSLGEVDTTTKPSQLEGYKE</sequence>
<feature type="compositionally biased region" description="Low complexity" evidence="1">
    <location>
        <begin position="28"/>
        <end position="55"/>
    </location>
</feature>
<reference evidence="2 3" key="2">
    <citation type="journal article" date="2017" name="Front. Plant Sci.">
        <title>Gene Classification and Mining of Molecular Markers Useful in Red Clover (Trifolium pratense) Breeding.</title>
        <authorList>
            <person name="Istvanek J."/>
            <person name="Dluhosova J."/>
            <person name="Dluhos P."/>
            <person name="Patkova L."/>
            <person name="Nedelnik J."/>
            <person name="Repkova J."/>
        </authorList>
    </citation>
    <scope>NUCLEOTIDE SEQUENCE [LARGE SCALE GENOMIC DNA]</scope>
    <source>
        <strain evidence="3">cv. Tatra</strain>
        <tissue evidence="2">Young leaves</tissue>
    </source>
</reference>
<comment type="caution">
    <text evidence="2">The sequence shown here is derived from an EMBL/GenBank/DDBJ whole genome shotgun (WGS) entry which is preliminary data.</text>
</comment>
<dbReference type="Proteomes" id="UP000236291">
    <property type="component" value="Unassembled WGS sequence"/>
</dbReference>
<dbReference type="EMBL" id="ASHM01052252">
    <property type="protein sequence ID" value="PNX86829.1"/>
    <property type="molecule type" value="Genomic_DNA"/>
</dbReference>
<feature type="region of interest" description="Disordered" evidence="1">
    <location>
        <begin position="87"/>
        <end position="126"/>
    </location>
</feature>
<gene>
    <name evidence="2" type="ORF">L195_g042911</name>
</gene>
<evidence type="ECO:0000313" key="2">
    <source>
        <dbReference type="EMBL" id="PNX86829.1"/>
    </source>
</evidence>
<dbReference type="AlphaFoldDB" id="A0A2K3M7U8"/>
<evidence type="ECO:0000313" key="3">
    <source>
        <dbReference type="Proteomes" id="UP000236291"/>
    </source>
</evidence>
<feature type="region of interest" description="Disordered" evidence="1">
    <location>
        <begin position="1"/>
        <end position="64"/>
    </location>
</feature>
<feature type="compositionally biased region" description="Polar residues" evidence="1">
    <location>
        <begin position="103"/>
        <end position="119"/>
    </location>
</feature>
<reference evidence="2 3" key="1">
    <citation type="journal article" date="2014" name="Am. J. Bot.">
        <title>Genome assembly and annotation for red clover (Trifolium pratense; Fabaceae).</title>
        <authorList>
            <person name="Istvanek J."/>
            <person name="Jaros M."/>
            <person name="Krenek A."/>
            <person name="Repkova J."/>
        </authorList>
    </citation>
    <scope>NUCLEOTIDE SEQUENCE [LARGE SCALE GENOMIC DNA]</scope>
    <source>
        <strain evidence="3">cv. Tatra</strain>
        <tissue evidence="2">Young leaves</tissue>
    </source>
</reference>
<name>A0A2K3M7U8_TRIPR</name>
<organism evidence="2 3">
    <name type="scientific">Trifolium pratense</name>
    <name type="common">Red clover</name>
    <dbReference type="NCBI Taxonomy" id="57577"/>
    <lineage>
        <taxon>Eukaryota</taxon>
        <taxon>Viridiplantae</taxon>
        <taxon>Streptophyta</taxon>
        <taxon>Embryophyta</taxon>
        <taxon>Tracheophyta</taxon>
        <taxon>Spermatophyta</taxon>
        <taxon>Magnoliopsida</taxon>
        <taxon>eudicotyledons</taxon>
        <taxon>Gunneridae</taxon>
        <taxon>Pentapetalae</taxon>
        <taxon>rosids</taxon>
        <taxon>fabids</taxon>
        <taxon>Fabales</taxon>
        <taxon>Fabaceae</taxon>
        <taxon>Papilionoideae</taxon>
        <taxon>50 kb inversion clade</taxon>
        <taxon>NPAAA clade</taxon>
        <taxon>Hologalegina</taxon>
        <taxon>IRL clade</taxon>
        <taxon>Trifolieae</taxon>
        <taxon>Trifolium</taxon>
    </lineage>
</organism>